<sequence>MRSARLILEGQAGSCRDKVRRGNVSLAQGADYGAEETDDATSNVAAHGAGQTEETLLCVAADVAEPRAWQTASARERQRTRSVMVGQSTGGGSRWGSDLKKGLDASWVDGISWTTLAQQLETMQVSTSEGEGSMGEIRLIDLNIAKAAARLGRFRRAAVVVQIFEISPSRDRVVAWVQDTMEIRLGVAVRIVKWENRQSIKLTANMKVAWVELRDLPPFLEDQVETMLGVLGPIVHHSLEKQNEMKYANVRVGILVDVSLDLPQFVGIKTPWEKTYLQPVVYTRLPDRCFLCQGKGHWARSCPKKRNGETRGDDGANEVRVDTEVAKSVSGLPDNEFTPVHSKSKTKVGVSSSRSREEQGVQGNRFAVLDDNEDADMVIAADDEDQLPKGDLVSGHISDNNRGDIISAESRHNLIGSAQIARS</sequence>
<keyword evidence="1" id="KW-0479">Metal-binding</keyword>
<evidence type="ECO:0000256" key="2">
    <source>
        <dbReference type="SAM" id="MobiDB-lite"/>
    </source>
</evidence>
<dbReference type="PANTHER" id="PTHR31286">
    <property type="entry name" value="GLYCINE-RICH CELL WALL STRUCTURAL PROTEIN 1.8-LIKE"/>
    <property type="match status" value="1"/>
</dbReference>
<dbReference type="Gene3D" id="4.10.60.10">
    <property type="entry name" value="Zinc finger, CCHC-type"/>
    <property type="match status" value="1"/>
</dbReference>
<dbReference type="InterPro" id="IPR036875">
    <property type="entry name" value="Znf_CCHC_sf"/>
</dbReference>
<protein>
    <recommendedName>
        <fullName evidence="3">CCHC-type domain-containing protein</fullName>
    </recommendedName>
</protein>
<dbReference type="Pfam" id="PF00098">
    <property type="entry name" value="zf-CCHC"/>
    <property type="match status" value="1"/>
</dbReference>
<dbReference type="InterPro" id="IPR040256">
    <property type="entry name" value="At4g02000-like"/>
</dbReference>
<keyword evidence="5" id="KW-1185">Reference proteome</keyword>
<dbReference type="PROSITE" id="PS50158">
    <property type="entry name" value="ZF_CCHC"/>
    <property type="match status" value="1"/>
</dbReference>
<keyword evidence="1" id="KW-0863">Zinc-finger</keyword>
<dbReference type="PANTHER" id="PTHR31286:SF180">
    <property type="entry name" value="OS10G0362600 PROTEIN"/>
    <property type="match status" value="1"/>
</dbReference>
<evidence type="ECO:0000313" key="4">
    <source>
        <dbReference type="EMBL" id="KAL3675776.1"/>
    </source>
</evidence>
<comment type="caution">
    <text evidence="4">The sequence shown here is derived from an EMBL/GenBank/DDBJ whole genome shotgun (WGS) entry which is preliminary data.</text>
</comment>
<evidence type="ECO:0000256" key="1">
    <source>
        <dbReference type="PROSITE-ProRule" id="PRU00047"/>
    </source>
</evidence>
<organism evidence="4 5">
    <name type="scientific">Riccia sorocarpa</name>
    <dbReference type="NCBI Taxonomy" id="122646"/>
    <lineage>
        <taxon>Eukaryota</taxon>
        <taxon>Viridiplantae</taxon>
        <taxon>Streptophyta</taxon>
        <taxon>Embryophyta</taxon>
        <taxon>Marchantiophyta</taxon>
        <taxon>Marchantiopsida</taxon>
        <taxon>Marchantiidae</taxon>
        <taxon>Marchantiales</taxon>
        <taxon>Ricciaceae</taxon>
        <taxon>Riccia</taxon>
    </lineage>
</organism>
<keyword evidence="1" id="KW-0862">Zinc</keyword>
<dbReference type="Proteomes" id="UP001633002">
    <property type="component" value="Unassembled WGS sequence"/>
</dbReference>
<proteinExistence type="predicted"/>
<feature type="region of interest" description="Disordered" evidence="2">
    <location>
        <begin position="71"/>
        <end position="95"/>
    </location>
</feature>
<dbReference type="SUPFAM" id="SSF57756">
    <property type="entry name" value="Retrovirus zinc finger-like domains"/>
    <property type="match status" value="1"/>
</dbReference>
<dbReference type="InterPro" id="IPR001878">
    <property type="entry name" value="Znf_CCHC"/>
</dbReference>
<name>A0ABD3GD32_9MARC</name>
<evidence type="ECO:0000313" key="5">
    <source>
        <dbReference type="Proteomes" id="UP001633002"/>
    </source>
</evidence>
<dbReference type="SMART" id="SM00343">
    <property type="entry name" value="ZnF_C2HC"/>
    <property type="match status" value="1"/>
</dbReference>
<feature type="domain" description="CCHC-type" evidence="3">
    <location>
        <begin position="288"/>
        <end position="304"/>
    </location>
</feature>
<feature type="region of interest" description="Disordered" evidence="2">
    <location>
        <begin position="382"/>
        <end position="404"/>
    </location>
</feature>
<dbReference type="GO" id="GO:0008270">
    <property type="term" value="F:zinc ion binding"/>
    <property type="evidence" value="ECO:0007669"/>
    <property type="project" value="UniProtKB-KW"/>
</dbReference>
<reference evidence="4 5" key="1">
    <citation type="submission" date="2024-09" db="EMBL/GenBank/DDBJ databases">
        <title>Chromosome-scale assembly of Riccia sorocarpa.</title>
        <authorList>
            <person name="Paukszto L."/>
        </authorList>
    </citation>
    <scope>NUCLEOTIDE SEQUENCE [LARGE SCALE GENOMIC DNA]</scope>
    <source>
        <strain evidence="4">LP-2024</strain>
        <tissue evidence="4">Aerial parts of the thallus</tissue>
    </source>
</reference>
<gene>
    <name evidence="4" type="ORF">R1sor_025724</name>
</gene>
<dbReference type="EMBL" id="JBJQOH010000008">
    <property type="protein sequence ID" value="KAL3675776.1"/>
    <property type="molecule type" value="Genomic_DNA"/>
</dbReference>
<accession>A0ABD3GD32</accession>
<dbReference type="AlphaFoldDB" id="A0ABD3GD32"/>
<evidence type="ECO:0000259" key="3">
    <source>
        <dbReference type="PROSITE" id="PS50158"/>
    </source>
</evidence>
<feature type="region of interest" description="Disordered" evidence="2">
    <location>
        <begin position="328"/>
        <end position="364"/>
    </location>
</feature>